<dbReference type="GO" id="GO:0006281">
    <property type="term" value="P:DNA repair"/>
    <property type="evidence" value="ECO:0007669"/>
    <property type="project" value="InterPro"/>
</dbReference>
<dbReference type="Gene3D" id="3.30.70.270">
    <property type="match status" value="1"/>
</dbReference>
<dbReference type="InterPro" id="IPR043502">
    <property type="entry name" value="DNA/RNA_pol_sf"/>
</dbReference>
<organism evidence="3 4">
    <name type="scientific">Tepidimonas charontis</name>
    <dbReference type="NCBI Taxonomy" id="2267262"/>
    <lineage>
        <taxon>Bacteria</taxon>
        <taxon>Pseudomonadati</taxon>
        <taxon>Pseudomonadota</taxon>
        <taxon>Betaproteobacteria</taxon>
        <taxon>Burkholderiales</taxon>
        <taxon>Tepidimonas</taxon>
    </lineage>
</organism>
<dbReference type="PROSITE" id="PS50173">
    <property type="entry name" value="UMUC"/>
    <property type="match status" value="1"/>
</dbReference>
<dbReference type="EC" id="2.7.7.7" evidence="3"/>
<dbReference type="GO" id="GO:0003887">
    <property type="term" value="F:DNA-directed DNA polymerase activity"/>
    <property type="evidence" value="ECO:0007669"/>
    <property type="project" value="UniProtKB-EC"/>
</dbReference>
<protein>
    <submittedName>
        <fullName evidence="3">DNA polymerase IV</fullName>
        <ecNumber evidence="3">2.7.7.7</ecNumber>
    </submittedName>
</protein>
<evidence type="ECO:0000256" key="1">
    <source>
        <dbReference type="ARBA" id="ARBA00010945"/>
    </source>
</evidence>
<proteinExistence type="inferred from homology"/>
<dbReference type="GO" id="GO:0005829">
    <property type="term" value="C:cytosol"/>
    <property type="evidence" value="ECO:0007669"/>
    <property type="project" value="TreeGrafter"/>
</dbReference>
<gene>
    <name evidence="3" type="primary">dinB_2</name>
    <name evidence="3" type="ORF">Tchar_02686</name>
</gene>
<dbReference type="GO" id="GO:0042276">
    <property type="term" value="P:error-prone translesion synthesis"/>
    <property type="evidence" value="ECO:0007669"/>
    <property type="project" value="TreeGrafter"/>
</dbReference>
<dbReference type="SUPFAM" id="SSF56672">
    <property type="entry name" value="DNA/RNA polymerases"/>
    <property type="match status" value="1"/>
</dbReference>
<evidence type="ECO:0000313" key="4">
    <source>
        <dbReference type="Proteomes" id="UP000318294"/>
    </source>
</evidence>
<sequence length="127" mass="14117">MELLRYPDLRGQPVVIGGGHRHQPELLADGTRRYARLVEYAGRGVITTATYEARALGVHSGMGLMKAAALAPEVVLLPTDFNEYRRYSRLFKAAVAEIAPQIEDRGIDEIYIDPKLSIREGLQNLPT</sequence>
<dbReference type="EMBL" id="VJON01000106">
    <property type="protein sequence ID" value="TSE28344.1"/>
    <property type="molecule type" value="Genomic_DNA"/>
</dbReference>
<dbReference type="AlphaFoldDB" id="A0A554WXP2"/>
<dbReference type="Gene3D" id="3.40.1170.60">
    <property type="match status" value="1"/>
</dbReference>
<comment type="similarity">
    <text evidence="1">Belongs to the DNA polymerase type-Y family.</text>
</comment>
<dbReference type="InterPro" id="IPR043128">
    <property type="entry name" value="Rev_trsase/Diguanyl_cyclase"/>
</dbReference>
<dbReference type="InterPro" id="IPR001126">
    <property type="entry name" value="UmuC"/>
</dbReference>
<name>A0A554WXP2_9BURK</name>
<keyword evidence="3" id="KW-0808">Transferase</keyword>
<comment type="caution">
    <text evidence="3">The sequence shown here is derived from an EMBL/GenBank/DDBJ whole genome shotgun (WGS) entry which is preliminary data.</text>
</comment>
<dbReference type="PANTHER" id="PTHR11076:SF33">
    <property type="entry name" value="DNA POLYMERASE KAPPA"/>
    <property type="match status" value="1"/>
</dbReference>
<feature type="domain" description="UmuC" evidence="2">
    <location>
        <begin position="1"/>
        <end position="113"/>
    </location>
</feature>
<dbReference type="PANTHER" id="PTHR11076">
    <property type="entry name" value="DNA REPAIR POLYMERASE UMUC / TRANSFERASE FAMILY MEMBER"/>
    <property type="match status" value="1"/>
</dbReference>
<dbReference type="Pfam" id="PF00817">
    <property type="entry name" value="IMS"/>
    <property type="match status" value="1"/>
</dbReference>
<dbReference type="InterPro" id="IPR050116">
    <property type="entry name" value="DNA_polymerase-Y"/>
</dbReference>
<accession>A0A554WXP2</accession>
<reference evidence="3 4" key="1">
    <citation type="submission" date="2019-07" db="EMBL/GenBank/DDBJ databases">
        <title>Tepidimonas charontis SPSP-6 draft genome.</title>
        <authorList>
            <person name="Da Costa M.S."/>
            <person name="Froufe H.J.C."/>
            <person name="Egas C."/>
            <person name="Albuquerque L."/>
        </authorList>
    </citation>
    <scope>NUCLEOTIDE SEQUENCE [LARGE SCALE GENOMIC DNA]</scope>
    <source>
        <strain evidence="3 4">SPSP-6</strain>
    </source>
</reference>
<dbReference type="GO" id="GO:0009432">
    <property type="term" value="P:SOS response"/>
    <property type="evidence" value="ECO:0007669"/>
    <property type="project" value="TreeGrafter"/>
</dbReference>
<evidence type="ECO:0000313" key="3">
    <source>
        <dbReference type="EMBL" id="TSE28344.1"/>
    </source>
</evidence>
<keyword evidence="3" id="KW-0548">Nucleotidyltransferase</keyword>
<dbReference type="Proteomes" id="UP000318294">
    <property type="component" value="Unassembled WGS sequence"/>
</dbReference>
<evidence type="ECO:0000259" key="2">
    <source>
        <dbReference type="PROSITE" id="PS50173"/>
    </source>
</evidence>
<keyword evidence="4" id="KW-1185">Reference proteome</keyword>